<proteinExistence type="predicted"/>
<dbReference type="PROSITE" id="PS50042">
    <property type="entry name" value="CNMP_BINDING_3"/>
    <property type="match status" value="1"/>
</dbReference>
<dbReference type="InterPro" id="IPR018490">
    <property type="entry name" value="cNMP-bd_dom_sf"/>
</dbReference>
<dbReference type="SUPFAM" id="SSF51206">
    <property type="entry name" value="cAMP-binding domain-like"/>
    <property type="match status" value="1"/>
</dbReference>
<gene>
    <name evidence="2" type="ORF">SAMN04488511_113120</name>
</gene>
<keyword evidence="2" id="KW-0808">Transferase</keyword>
<dbReference type="Gene3D" id="2.60.120.10">
    <property type="entry name" value="Jelly Rolls"/>
    <property type="match status" value="1"/>
</dbReference>
<name>A0A1I0TRR6_9SPHI</name>
<dbReference type="AlphaFoldDB" id="A0A1I0TRR6"/>
<dbReference type="Pfam" id="PF00027">
    <property type="entry name" value="cNMP_binding"/>
    <property type="match status" value="1"/>
</dbReference>
<dbReference type="OrthoDB" id="680421at2"/>
<dbReference type="CDD" id="cd00038">
    <property type="entry name" value="CAP_ED"/>
    <property type="match status" value="1"/>
</dbReference>
<feature type="domain" description="Cyclic nucleotide-binding" evidence="1">
    <location>
        <begin position="18"/>
        <end position="120"/>
    </location>
</feature>
<accession>A0A1I0TRR6</accession>
<keyword evidence="3" id="KW-1185">Reference proteome</keyword>
<protein>
    <submittedName>
        <fullName evidence="2">cAMP-binding domain of CRP or a regulatory subunit of cAMP-dependent protein kinases</fullName>
    </submittedName>
</protein>
<dbReference type="RefSeq" id="WP_090985564.1">
    <property type="nucleotide sequence ID" value="NZ_FOJM01000013.1"/>
</dbReference>
<dbReference type="InterPro" id="IPR000595">
    <property type="entry name" value="cNMP-bd_dom"/>
</dbReference>
<dbReference type="Proteomes" id="UP000198836">
    <property type="component" value="Unassembled WGS sequence"/>
</dbReference>
<evidence type="ECO:0000259" key="1">
    <source>
        <dbReference type="PROSITE" id="PS50042"/>
    </source>
</evidence>
<organism evidence="2 3">
    <name type="scientific">Pedobacter suwonensis</name>
    <dbReference type="NCBI Taxonomy" id="332999"/>
    <lineage>
        <taxon>Bacteria</taxon>
        <taxon>Pseudomonadati</taxon>
        <taxon>Bacteroidota</taxon>
        <taxon>Sphingobacteriia</taxon>
        <taxon>Sphingobacteriales</taxon>
        <taxon>Sphingobacteriaceae</taxon>
        <taxon>Pedobacter</taxon>
    </lineage>
</organism>
<evidence type="ECO:0000313" key="2">
    <source>
        <dbReference type="EMBL" id="SFA54402.1"/>
    </source>
</evidence>
<dbReference type="InterPro" id="IPR014710">
    <property type="entry name" value="RmlC-like_jellyroll"/>
</dbReference>
<dbReference type="GO" id="GO:0016301">
    <property type="term" value="F:kinase activity"/>
    <property type="evidence" value="ECO:0007669"/>
    <property type="project" value="UniProtKB-KW"/>
</dbReference>
<evidence type="ECO:0000313" key="3">
    <source>
        <dbReference type="Proteomes" id="UP000198836"/>
    </source>
</evidence>
<dbReference type="EMBL" id="FOJM01000013">
    <property type="protein sequence ID" value="SFA54402.1"/>
    <property type="molecule type" value="Genomic_DNA"/>
</dbReference>
<dbReference type="STRING" id="332999.SAMN04488511_113120"/>
<keyword evidence="2" id="KW-0418">Kinase</keyword>
<sequence length="195" mass="22371">MITDHFADATNFLAFVSSLSPLESEANESMRSKLYQKKYRKGELILETGTVCKRIYFIDSGLVKTFFYTDTREFIMRFFAEGSMFTVLDSFLAQRPSAYAVQALEDTDITCLNYDDLEMLCKRYHSMETFYRKLLALAAVNMMERIGGTLEEKAQIAYHKFLQAHGPLLQRISLADLASYLGITQVSLSRIRAMK</sequence>
<reference evidence="3" key="1">
    <citation type="submission" date="2016-10" db="EMBL/GenBank/DDBJ databases">
        <authorList>
            <person name="Varghese N."/>
            <person name="Submissions S."/>
        </authorList>
    </citation>
    <scope>NUCLEOTIDE SEQUENCE [LARGE SCALE GENOMIC DNA]</scope>
    <source>
        <strain evidence="3">DSM 18130</strain>
    </source>
</reference>
<dbReference type="SMART" id="SM00100">
    <property type="entry name" value="cNMP"/>
    <property type="match status" value="1"/>
</dbReference>